<dbReference type="Pfam" id="PF14040">
    <property type="entry name" value="DNase_NucA_NucB"/>
    <property type="match status" value="1"/>
</dbReference>
<dbReference type="InterPro" id="IPR029476">
    <property type="entry name" value="DNase_NucA_NucB"/>
</dbReference>
<evidence type="ECO:0000259" key="2">
    <source>
        <dbReference type="Pfam" id="PF14040"/>
    </source>
</evidence>
<protein>
    <recommendedName>
        <fullName evidence="2">Deoxyribonuclease NucA/NucB domain-containing protein</fullName>
    </recommendedName>
</protein>
<accession>A0ABR1SX09</accession>
<evidence type="ECO:0000313" key="4">
    <source>
        <dbReference type="Proteomes" id="UP001480595"/>
    </source>
</evidence>
<evidence type="ECO:0000313" key="3">
    <source>
        <dbReference type="EMBL" id="KAK8038269.1"/>
    </source>
</evidence>
<dbReference type="EMBL" id="JAQQWL010000016">
    <property type="protein sequence ID" value="KAK8038269.1"/>
    <property type="molecule type" value="Genomic_DNA"/>
</dbReference>
<gene>
    <name evidence="3" type="ORF">PG994_015036</name>
</gene>
<proteinExistence type="predicted"/>
<dbReference type="GeneID" id="92099508"/>
<keyword evidence="4" id="KW-1185">Reference proteome</keyword>
<dbReference type="Proteomes" id="UP001480595">
    <property type="component" value="Unassembled WGS sequence"/>
</dbReference>
<name>A0ABR1SX09_9PEZI</name>
<dbReference type="RefSeq" id="XP_066708121.1">
    <property type="nucleotide sequence ID" value="XM_066866445.1"/>
</dbReference>
<organism evidence="3 4">
    <name type="scientific">Apiospora phragmitis</name>
    <dbReference type="NCBI Taxonomy" id="2905665"/>
    <lineage>
        <taxon>Eukaryota</taxon>
        <taxon>Fungi</taxon>
        <taxon>Dikarya</taxon>
        <taxon>Ascomycota</taxon>
        <taxon>Pezizomycotina</taxon>
        <taxon>Sordariomycetes</taxon>
        <taxon>Xylariomycetidae</taxon>
        <taxon>Amphisphaeriales</taxon>
        <taxon>Apiosporaceae</taxon>
        <taxon>Apiospora</taxon>
    </lineage>
</organism>
<feature type="chain" id="PRO_5046223434" description="Deoxyribonuclease NucA/NucB domain-containing protein" evidence="1">
    <location>
        <begin position="21"/>
        <end position="282"/>
    </location>
</feature>
<keyword evidence="1" id="KW-0732">Signal</keyword>
<sequence>MKSFITSIALALCAAQVVVAAPEVMRAVEQRDNQVAARAVTFVMNCAAYKGSNGKNRKGAGETCNTMCYGTNCKAKTKSFTFDGADQKKKDKRRESAGCNPTNKNICKTDKKWTDKGLTDCDEFPLAATKEADNGGQVFRCVKAADNRSQGGQTTTAIKACKNKFPCQFTFSFKGETNYKYCQKSTDCKSDGNLYTRGNTPVKRDLPASPAQEGGYYQLRSGATIYSPSDLAIGTVAVRNVYANDTNIINDEEAAQIEVRDLWDEEGEQEDELIEDEVMMKL</sequence>
<reference evidence="3 4" key="1">
    <citation type="submission" date="2023-01" db="EMBL/GenBank/DDBJ databases">
        <title>Analysis of 21 Apiospora genomes using comparative genomics revels a genus with tremendous synthesis potential of carbohydrate active enzymes and secondary metabolites.</title>
        <authorList>
            <person name="Sorensen T."/>
        </authorList>
    </citation>
    <scope>NUCLEOTIDE SEQUENCE [LARGE SCALE GENOMIC DNA]</scope>
    <source>
        <strain evidence="3 4">CBS 135458</strain>
    </source>
</reference>
<feature type="signal peptide" evidence="1">
    <location>
        <begin position="1"/>
        <end position="20"/>
    </location>
</feature>
<feature type="domain" description="Deoxyribonuclease NucA/NucB" evidence="2">
    <location>
        <begin position="67"/>
        <end position="156"/>
    </location>
</feature>
<comment type="caution">
    <text evidence="3">The sequence shown here is derived from an EMBL/GenBank/DDBJ whole genome shotgun (WGS) entry which is preliminary data.</text>
</comment>
<evidence type="ECO:0000256" key="1">
    <source>
        <dbReference type="SAM" id="SignalP"/>
    </source>
</evidence>